<dbReference type="RefSeq" id="WP_184039251.1">
    <property type="nucleotide sequence ID" value="NZ_BAABAR010000008.1"/>
</dbReference>
<dbReference type="Proteomes" id="UP000560131">
    <property type="component" value="Unassembled WGS sequence"/>
</dbReference>
<dbReference type="EMBL" id="JACHBT010000005">
    <property type="protein sequence ID" value="MBB6504277.1"/>
    <property type="molecule type" value="Genomic_DNA"/>
</dbReference>
<feature type="region of interest" description="Disordered" evidence="1">
    <location>
        <begin position="1"/>
        <end position="34"/>
    </location>
</feature>
<name>A0A7X0JCG4_9SPHN</name>
<dbReference type="AlphaFoldDB" id="A0A7X0JCG4"/>
<accession>A0A7X0JCG4</accession>
<reference evidence="3 4" key="2">
    <citation type="submission" date="2020-08" db="EMBL/GenBank/DDBJ databases">
        <title>The Agave Microbiome: Exploring the role of microbial communities in plant adaptations to desert environments.</title>
        <authorList>
            <person name="Partida-Martinez L.P."/>
        </authorList>
    </citation>
    <scope>NUCLEOTIDE SEQUENCE [LARGE SCALE GENOMIC DNA]</scope>
    <source>
        <strain evidence="3 4">AS3.13</strain>
    </source>
</reference>
<evidence type="ECO:0000313" key="3">
    <source>
        <dbReference type="EMBL" id="MBB6504277.1"/>
    </source>
</evidence>
<evidence type="ECO:0000256" key="1">
    <source>
        <dbReference type="SAM" id="MobiDB-lite"/>
    </source>
</evidence>
<keyword evidence="5" id="KW-1185">Reference proteome</keyword>
<proteinExistence type="predicted"/>
<evidence type="ECO:0000313" key="4">
    <source>
        <dbReference type="Proteomes" id="UP000522313"/>
    </source>
</evidence>
<feature type="compositionally biased region" description="Low complexity" evidence="1">
    <location>
        <begin position="1"/>
        <end position="20"/>
    </location>
</feature>
<gene>
    <name evidence="3" type="ORF">F4693_001242</name>
    <name evidence="2" type="ORF">FHS97_002892</name>
</gene>
<dbReference type="EMBL" id="JACIJN010000010">
    <property type="protein sequence ID" value="MBB5726941.1"/>
    <property type="molecule type" value="Genomic_DNA"/>
</dbReference>
<reference evidence="2 5" key="1">
    <citation type="submission" date="2020-08" db="EMBL/GenBank/DDBJ databases">
        <title>Genomic Encyclopedia of Type Strains, Phase IV (KMG-IV): sequencing the most valuable type-strain genomes for metagenomic binning, comparative biology and taxonomic classification.</title>
        <authorList>
            <person name="Goeker M."/>
        </authorList>
    </citation>
    <scope>NUCLEOTIDE SEQUENCE [LARGE SCALE GENOMIC DNA]</scope>
    <source>
        <strain evidence="2 5">DSM 101535</strain>
    </source>
</reference>
<evidence type="ECO:0000313" key="5">
    <source>
        <dbReference type="Proteomes" id="UP000560131"/>
    </source>
</evidence>
<organism evidence="3 4">
    <name type="scientific">Sphingomonas endophytica</name>
    <dbReference type="NCBI Taxonomy" id="869719"/>
    <lineage>
        <taxon>Bacteria</taxon>
        <taxon>Pseudomonadati</taxon>
        <taxon>Pseudomonadota</taxon>
        <taxon>Alphaproteobacteria</taxon>
        <taxon>Sphingomonadales</taxon>
        <taxon>Sphingomonadaceae</taxon>
        <taxon>Sphingomonas</taxon>
    </lineage>
</organism>
<reference evidence="3 4" key="3">
    <citation type="submission" date="2020-08" db="EMBL/GenBank/DDBJ databases">
        <authorList>
            <person name="Partida-Martinez L."/>
            <person name="Huntemann M."/>
            <person name="Clum A."/>
            <person name="Wang J."/>
            <person name="Palaniappan K."/>
            <person name="Ritter S."/>
            <person name="Chen I.-M."/>
            <person name="Stamatis D."/>
            <person name="Reddy T."/>
            <person name="O'Malley R."/>
            <person name="Daum C."/>
            <person name="Shapiro N."/>
            <person name="Ivanova N."/>
            <person name="Kyrpides N."/>
            <person name="Woyke T."/>
        </authorList>
    </citation>
    <scope>NUCLEOTIDE SEQUENCE [LARGE SCALE GENOMIC DNA]</scope>
    <source>
        <strain evidence="3 4">AS3.13</strain>
    </source>
</reference>
<protein>
    <submittedName>
        <fullName evidence="3">Uncharacterized protein</fullName>
    </submittedName>
</protein>
<dbReference type="Proteomes" id="UP000522313">
    <property type="component" value="Unassembled WGS sequence"/>
</dbReference>
<evidence type="ECO:0000313" key="2">
    <source>
        <dbReference type="EMBL" id="MBB5726941.1"/>
    </source>
</evidence>
<comment type="caution">
    <text evidence="3">The sequence shown here is derived from an EMBL/GenBank/DDBJ whole genome shotgun (WGS) entry which is preliminary data.</text>
</comment>
<sequence>MQAARAAAAAEPSPPTATVAVRREEPVASTGSLIRTAGEQLDQFDRVMEKLRANMAPGAVTYGRTGSLAPSGQIVDRLG</sequence>